<protein>
    <submittedName>
        <fullName evidence="1">Uncharacterized protein</fullName>
    </submittedName>
</protein>
<accession>A0A8D8Z3F7</accession>
<dbReference type="AlphaFoldDB" id="A0A8D8Z3F7"/>
<reference evidence="1" key="1">
    <citation type="submission" date="2021-05" db="EMBL/GenBank/DDBJ databases">
        <authorList>
            <person name="Alioto T."/>
            <person name="Alioto T."/>
            <person name="Gomez Garrido J."/>
        </authorList>
    </citation>
    <scope>NUCLEOTIDE SEQUENCE</scope>
</reference>
<organism evidence="1">
    <name type="scientific">Cacopsylla melanoneura</name>
    <dbReference type="NCBI Taxonomy" id="428564"/>
    <lineage>
        <taxon>Eukaryota</taxon>
        <taxon>Metazoa</taxon>
        <taxon>Ecdysozoa</taxon>
        <taxon>Arthropoda</taxon>
        <taxon>Hexapoda</taxon>
        <taxon>Insecta</taxon>
        <taxon>Pterygota</taxon>
        <taxon>Neoptera</taxon>
        <taxon>Paraneoptera</taxon>
        <taxon>Hemiptera</taxon>
        <taxon>Sternorrhyncha</taxon>
        <taxon>Psylloidea</taxon>
        <taxon>Psyllidae</taxon>
        <taxon>Psyllinae</taxon>
        <taxon>Cacopsylla</taxon>
    </lineage>
</organism>
<evidence type="ECO:0000313" key="1">
    <source>
        <dbReference type="EMBL" id="CAG6740183.1"/>
    </source>
</evidence>
<proteinExistence type="predicted"/>
<sequence length="197" mass="22272">MVPVQNKLHHENEQADCCDRLVLVNIYAVSHGVWSVWNFASSTDCCSILRSQSFSVGFGSSIHCHSVLYWLWRFCEHSPIKQIPHSIQSRYLLRLSGSSSCYESYGYDQGCSCTSGQRYCGHIVHRSTSYILPHLIFRISSFRSSHGDYAENYFPNKETEKTSVMCLLEMILTLKPFSSTHHAGYGNIGKGAKSMPS</sequence>
<dbReference type="EMBL" id="HBUF01417657">
    <property type="protein sequence ID" value="CAG6740183.1"/>
    <property type="molecule type" value="Transcribed_RNA"/>
</dbReference>
<name>A0A8D8Z3F7_9HEMI</name>